<sequence length="91" mass="9769">MGESLTEQRRVSDEGFRIVKLCCQGRTTVRVTANGVTVPEKKAPANYVPAAAVIRRGQALSGIIGRKARAGGRLSLVFKAKAQPWFALETG</sequence>
<gene>
    <name evidence="1" type="ORF">J34TS1_64420</name>
</gene>
<reference evidence="1 2" key="1">
    <citation type="submission" date="2021-03" db="EMBL/GenBank/DDBJ databases">
        <title>Antimicrobial resistance genes in bacteria isolated from Japanese honey, and their potential for conferring macrolide and lincosamide resistance in the American foulbrood pathogen Paenibacillus larvae.</title>
        <authorList>
            <person name="Okamoto M."/>
            <person name="Kumagai M."/>
            <person name="Kanamori H."/>
            <person name="Takamatsu D."/>
        </authorList>
    </citation>
    <scope>NUCLEOTIDE SEQUENCE [LARGE SCALE GENOMIC DNA]</scope>
    <source>
        <strain evidence="1 2">J34TS1</strain>
    </source>
</reference>
<organism evidence="1 2">
    <name type="scientific">Paenibacillus azoreducens</name>
    <dbReference type="NCBI Taxonomy" id="116718"/>
    <lineage>
        <taxon>Bacteria</taxon>
        <taxon>Bacillati</taxon>
        <taxon>Bacillota</taxon>
        <taxon>Bacilli</taxon>
        <taxon>Bacillales</taxon>
        <taxon>Paenibacillaceae</taxon>
        <taxon>Paenibacillus</taxon>
    </lineage>
</organism>
<evidence type="ECO:0000313" key="2">
    <source>
        <dbReference type="Proteomes" id="UP000682811"/>
    </source>
</evidence>
<name>A0A919YI72_9BACL</name>
<accession>A0A919YI72</accession>
<comment type="caution">
    <text evidence="1">The sequence shown here is derived from an EMBL/GenBank/DDBJ whole genome shotgun (WGS) entry which is preliminary data.</text>
</comment>
<dbReference type="Proteomes" id="UP000682811">
    <property type="component" value="Unassembled WGS sequence"/>
</dbReference>
<keyword evidence="2" id="KW-1185">Reference proteome</keyword>
<protein>
    <submittedName>
        <fullName evidence="1">Uncharacterized protein</fullName>
    </submittedName>
</protein>
<proteinExistence type="predicted"/>
<dbReference type="EMBL" id="BORT01000074">
    <property type="protein sequence ID" value="GIO51677.1"/>
    <property type="molecule type" value="Genomic_DNA"/>
</dbReference>
<evidence type="ECO:0000313" key="1">
    <source>
        <dbReference type="EMBL" id="GIO51677.1"/>
    </source>
</evidence>
<dbReference type="AlphaFoldDB" id="A0A919YI72"/>